<evidence type="ECO:0000313" key="5">
    <source>
        <dbReference type="EMBL" id="MFC3674660.1"/>
    </source>
</evidence>
<protein>
    <submittedName>
        <fullName evidence="5">Phage tail sheath subtilisin-like domain-containing protein</fullName>
    </submittedName>
</protein>
<dbReference type="InterPro" id="IPR035089">
    <property type="entry name" value="Phage_sheath_subtilisin"/>
</dbReference>
<accession>A0ABV7VB32</accession>
<feature type="domain" description="Tail sheath protein C-terminal" evidence="4">
    <location>
        <begin position="377"/>
        <end position="490"/>
    </location>
</feature>
<dbReference type="Pfam" id="PF04984">
    <property type="entry name" value="Phage_sheath_1"/>
    <property type="match status" value="1"/>
</dbReference>
<name>A0ABV7VB32_9PROT</name>
<dbReference type="PIRSF" id="PIRSF007349">
    <property type="entry name" value="Tsp_L"/>
    <property type="match status" value="1"/>
</dbReference>
<dbReference type="InterPro" id="IPR007067">
    <property type="entry name" value="Tail_sheath"/>
</dbReference>
<dbReference type="Proteomes" id="UP001595711">
    <property type="component" value="Unassembled WGS sequence"/>
</dbReference>
<evidence type="ECO:0000259" key="2">
    <source>
        <dbReference type="Pfam" id="PF04984"/>
    </source>
</evidence>
<organism evidence="5 6">
    <name type="scientific">Ferrovibrio xuzhouensis</name>
    <dbReference type="NCBI Taxonomy" id="1576914"/>
    <lineage>
        <taxon>Bacteria</taxon>
        <taxon>Pseudomonadati</taxon>
        <taxon>Pseudomonadota</taxon>
        <taxon>Alphaproteobacteria</taxon>
        <taxon>Rhodospirillales</taxon>
        <taxon>Rhodospirillaceae</taxon>
        <taxon>Ferrovibrio</taxon>
    </lineage>
</organism>
<dbReference type="Pfam" id="PF17482">
    <property type="entry name" value="Phage_sheath_1C"/>
    <property type="match status" value="1"/>
</dbReference>
<evidence type="ECO:0000259" key="3">
    <source>
        <dbReference type="Pfam" id="PF17481"/>
    </source>
</evidence>
<evidence type="ECO:0000313" key="6">
    <source>
        <dbReference type="Proteomes" id="UP001595711"/>
    </source>
</evidence>
<feature type="domain" description="Tail sheath protein subtilisin-like" evidence="2">
    <location>
        <begin position="206"/>
        <end position="368"/>
    </location>
</feature>
<dbReference type="RefSeq" id="WP_379721993.1">
    <property type="nucleotide sequence ID" value="NZ_JBHRYJ010000001.1"/>
</dbReference>
<evidence type="ECO:0000256" key="1">
    <source>
        <dbReference type="ARBA" id="ARBA00008005"/>
    </source>
</evidence>
<sequence length="499" mass="52514">MPLPFNTLPPNLRIPLFYAEIDNSQASYFVNNNRALIIGQKLPAGTAPADVPVLVTSNDQAIAYFGRGSMLQRMVAAYRANDDFGELWCIPVDDLGAGVAATKTLTIGGPATAAGVIPLYLAGQRLQVGVAAADTDADIATAIAAAVNAAPDQPYTAVAAAEVVTLTARHKGLVGNDLDVRVAYLGQSGGEVLPAGVTVVIADGVAGAGNPDLTAAIAAMGDEPYDYIAVPWTDAASLDALKAEMNDATGRWSPLRMIYGHVFAAKVASHASLVTLGTGRNDPHATIFGFYNTPTPGYEIAASATAVAARSLNIDPARPLQTLPLTGVLQPPSGSRFTLQERNILAYGGIATLMVSGGYVRLERVITTYQKNAYDQTDPSFLNVTTVANLAYIVRFLRQRITQKFGRHKLAADGTAFGAGDAVVTPKVIRAELIAAYVELIGLGLVENLAAFTANLIVEINQNDPSRLDVLFAPDLVNELNIVALLVQFRQQYPAAQAA</sequence>
<gene>
    <name evidence="5" type="ORF">ACFOOQ_03835</name>
</gene>
<keyword evidence="6" id="KW-1185">Reference proteome</keyword>
<dbReference type="EMBL" id="JBHRYJ010000001">
    <property type="protein sequence ID" value="MFC3674660.1"/>
    <property type="molecule type" value="Genomic_DNA"/>
</dbReference>
<evidence type="ECO:0000259" key="4">
    <source>
        <dbReference type="Pfam" id="PF17482"/>
    </source>
</evidence>
<dbReference type="InterPro" id="IPR020287">
    <property type="entry name" value="Tail_sheath_C"/>
</dbReference>
<proteinExistence type="inferred from homology"/>
<comment type="similarity">
    <text evidence="1">Belongs to the myoviridae tail sheath protein family.</text>
</comment>
<reference evidence="6" key="1">
    <citation type="journal article" date="2019" name="Int. J. Syst. Evol. Microbiol.">
        <title>The Global Catalogue of Microorganisms (GCM) 10K type strain sequencing project: providing services to taxonomists for standard genome sequencing and annotation.</title>
        <authorList>
            <consortium name="The Broad Institute Genomics Platform"/>
            <consortium name="The Broad Institute Genome Sequencing Center for Infectious Disease"/>
            <person name="Wu L."/>
            <person name="Ma J."/>
        </authorList>
    </citation>
    <scope>NUCLEOTIDE SEQUENCE [LARGE SCALE GENOMIC DNA]</scope>
    <source>
        <strain evidence="6">KCTC 42182</strain>
    </source>
</reference>
<dbReference type="Pfam" id="PF17481">
    <property type="entry name" value="Phage_sheath_domII"/>
    <property type="match status" value="1"/>
</dbReference>
<dbReference type="InterPro" id="IPR035326">
    <property type="entry name" value="Beta_sandwich_Seath"/>
</dbReference>
<feature type="domain" description="Phage tail sheath protein-like beta-sandwich" evidence="3">
    <location>
        <begin position="97"/>
        <end position="197"/>
    </location>
</feature>
<comment type="caution">
    <text evidence="5">The sequence shown here is derived from an EMBL/GenBank/DDBJ whole genome shotgun (WGS) entry which is preliminary data.</text>
</comment>